<dbReference type="OrthoDB" id="26525at2759"/>
<dbReference type="AlphaFoldDB" id="A0A8J2QP95"/>
<gene>
    <name evidence="2" type="ORF">DCHRY22_LOCUS6623</name>
</gene>
<dbReference type="EMBL" id="CAKASE010000055">
    <property type="protein sequence ID" value="CAG9565863.1"/>
    <property type="molecule type" value="Genomic_DNA"/>
</dbReference>
<evidence type="ECO:0000313" key="2">
    <source>
        <dbReference type="EMBL" id="CAG9565863.1"/>
    </source>
</evidence>
<comment type="caution">
    <text evidence="2">The sequence shown here is derived from an EMBL/GenBank/DDBJ whole genome shotgun (WGS) entry which is preliminary data.</text>
</comment>
<sequence>MDLLQSQIKESCNLALPEGLKDLMSDISREVLRSQPNDVIQFIVGYLKVLLEVREKLAIACHICNDTYKCNCDSNLYHEIKAIGLDDEDVDSAIKIIEDHFERGNVEEQKLLIKLAKKLNIDEAQLTSIQEVIQKSFNRHVFSEDVFDVNVSDEVTGAVHHTLDMYRHQQQIVIIHIRPEEVFISSYEQCHRISSSASLVSEHDNINLDENPMQTEEKSEDVQQYQTSGKVKFIEEKDIFNIQDQEKSTSSDESYLDEDIEELIKTEQHDDTASIIEEDFAADPEHSSINTLQTL</sequence>
<accession>A0A8J2QP95</accession>
<name>A0A8J2QP95_9NEOP</name>
<evidence type="ECO:0000313" key="3">
    <source>
        <dbReference type="Proteomes" id="UP000789524"/>
    </source>
</evidence>
<proteinExistence type="predicted"/>
<evidence type="ECO:0000259" key="1">
    <source>
        <dbReference type="SMART" id="SM00394"/>
    </source>
</evidence>
<reference evidence="2" key="1">
    <citation type="submission" date="2021-09" db="EMBL/GenBank/DDBJ databases">
        <authorList>
            <person name="Martin H S."/>
        </authorList>
    </citation>
    <scope>NUCLEOTIDE SEQUENCE</scope>
</reference>
<dbReference type="Gene3D" id="1.20.890.10">
    <property type="entry name" value="cAMP-dependent protein kinase regulatory subunit, dimerization-anchoring domain"/>
    <property type="match status" value="1"/>
</dbReference>
<dbReference type="SMART" id="SM00394">
    <property type="entry name" value="RIIa"/>
    <property type="match status" value="1"/>
</dbReference>
<dbReference type="SUPFAM" id="SSF47391">
    <property type="entry name" value="Dimerization-anchoring domain of cAMP-dependent PK regulatory subunit"/>
    <property type="match status" value="1"/>
</dbReference>
<dbReference type="InterPro" id="IPR003117">
    <property type="entry name" value="cAMP_dep_PK_reg_su_I/II_a/b"/>
</dbReference>
<dbReference type="Proteomes" id="UP000789524">
    <property type="component" value="Unassembled WGS sequence"/>
</dbReference>
<keyword evidence="3" id="KW-1185">Reference proteome</keyword>
<dbReference type="CDD" id="cd12100">
    <property type="entry name" value="DD_CABYR_SP17"/>
    <property type="match status" value="1"/>
</dbReference>
<feature type="domain" description="RIIa" evidence="1">
    <location>
        <begin position="18"/>
        <end position="55"/>
    </location>
</feature>
<dbReference type="InterPro" id="IPR047579">
    <property type="entry name" value="DD_CABYR_SP17"/>
</dbReference>
<dbReference type="Pfam" id="PF02197">
    <property type="entry name" value="RIIa"/>
    <property type="match status" value="1"/>
</dbReference>
<protein>
    <submittedName>
        <fullName evidence="2">(African queen) hypothetical protein</fullName>
    </submittedName>
</protein>
<organism evidence="2 3">
    <name type="scientific">Danaus chrysippus</name>
    <name type="common">African queen</name>
    <dbReference type="NCBI Taxonomy" id="151541"/>
    <lineage>
        <taxon>Eukaryota</taxon>
        <taxon>Metazoa</taxon>
        <taxon>Ecdysozoa</taxon>
        <taxon>Arthropoda</taxon>
        <taxon>Hexapoda</taxon>
        <taxon>Insecta</taxon>
        <taxon>Pterygota</taxon>
        <taxon>Neoptera</taxon>
        <taxon>Endopterygota</taxon>
        <taxon>Lepidoptera</taxon>
        <taxon>Glossata</taxon>
        <taxon>Ditrysia</taxon>
        <taxon>Papilionoidea</taxon>
        <taxon>Nymphalidae</taxon>
        <taxon>Danainae</taxon>
        <taxon>Danaini</taxon>
        <taxon>Danaina</taxon>
        <taxon>Danaus</taxon>
        <taxon>Anosia</taxon>
    </lineage>
</organism>